<protein>
    <submittedName>
        <fullName evidence="3">Uncharacterized protein</fullName>
    </submittedName>
</protein>
<evidence type="ECO:0000313" key="2">
    <source>
        <dbReference type="Proteomes" id="UP000095283"/>
    </source>
</evidence>
<feature type="region of interest" description="Disordered" evidence="1">
    <location>
        <begin position="66"/>
        <end position="99"/>
    </location>
</feature>
<dbReference type="AlphaFoldDB" id="A0A1I7XN88"/>
<feature type="compositionally biased region" description="Basic and acidic residues" evidence="1">
    <location>
        <begin position="66"/>
        <end position="84"/>
    </location>
</feature>
<organism evidence="2 3">
    <name type="scientific">Heterorhabditis bacteriophora</name>
    <name type="common">Entomopathogenic nematode worm</name>
    <dbReference type="NCBI Taxonomy" id="37862"/>
    <lineage>
        <taxon>Eukaryota</taxon>
        <taxon>Metazoa</taxon>
        <taxon>Ecdysozoa</taxon>
        <taxon>Nematoda</taxon>
        <taxon>Chromadorea</taxon>
        <taxon>Rhabditida</taxon>
        <taxon>Rhabditina</taxon>
        <taxon>Rhabditomorpha</taxon>
        <taxon>Strongyloidea</taxon>
        <taxon>Heterorhabditidae</taxon>
        <taxon>Heterorhabditis</taxon>
    </lineage>
</organism>
<sequence>MNEAEASLWKMHINVCRALSATTSTGVLNLPHSSRIHGETRNVATTFNLPRQVHIDVVRLDLRAQSEMKKSERNENSNENDKVVKIKSSNSSDLEVFIR</sequence>
<evidence type="ECO:0000256" key="1">
    <source>
        <dbReference type="SAM" id="MobiDB-lite"/>
    </source>
</evidence>
<accession>A0A1I7XN88</accession>
<dbReference type="WBParaSite" id="Hba_19199">
    <property type="protein sequence ID" value="Hba_19199"/>
    <property type="gene ID" value="Hba_19199"/>
</dbReference>
<evidence type="ECO:0000313" key="3">
    <source>
        <dbReference type="WBParaSite" id="Hba_19199"/>
    </source>
</evidence>
<name>A0A1I7XN88_HETBA</name>
<keyword evidence="2" id="KW-1185">Reference proteome</keyword>
<dbReference type="Proteomes" id="UP000095283">
    <property type="component" value="Unplaced"/>
</dbReference>
<proteinExistence type="predicted"/>
<reference evidence="3" key="1">
    <citation type="submission" date="2016-11" db="UniProtKB">
        <authorList>
            <consortium name="WormBaseParasite"/>
        </authorList>
    </citation>
    <scope>IDENTIFICATION</scope>
</reference>